<dbReference type="InterPro" id="IPR050951">
    <property type="entry name" value="Retrovirus_Pol_polyprotein"/>
</dbReference>
<evidence type="ECO:0000256" key="2">
    <source>
        <dbReference type="ARBA" id="ARBA00023128"/>
    </source>
</evidence>
<dbReference type="VEuPathDB" id="FungiDB:CPUR_06728"/>
<keyword evidence="3" id="KW-0511">Multifunctional enzyme</keyword>
<accession>M1WEL0</accession>
<dbReference type="GO" id="GO:0005739">
    <property type="term" value="C:mitochondrion"/>
    <property type="evidence" value="ECO:0007669"/>
    <property type="project" value="UniProtKB-SubCell"/>
</dbReference>
<dbReference type="Proteomes" id="UP000016801">
    <property type="component" value="Unassembled WGS sequence"/>
</dbReference>
<dbReference type="InterPro" id="IPR041577">
    <property type="entry name" value="RT_RNaseH_2"/>
</dbReference>
<evidence type="ECO:0000313" key="5">
    <source>
        <dbReference type="EMBL" id="CCE32863.1"/>
    </source>
</evidence>
<dbReference type="PANTHER" id="PTHR37984">
    <property type="entry name" value="PROTEIN CBG26694"/>
    <property type="match status" value="1"/>
</dbReference>
<dbReference type="EMBL" id="CAGA01000047">
    <property type="protein sequence ID" value="CCE32863.1"/>
    <property type="molecule type" value="Genomic_DNA"/>
</dbReference>
<dbReference type="Gene3D" id="3.30.70.270">
    <property type="match status" value="1"/>
</dbReference>
<evidence type="ECO:0000256" key="3">
    <source>
        <dbReference type="ARBA" id="ARBA00023268"/>
    </source>
</evidence>
<dbReference type="InterPro" id="IPR043128">
    <property type="entry name" value="Rev_trsase/Diguanyl_cyclase"/>
</dbReference>
<sequence length="345" mass="37900">MADTTSFTAAPVATSNVNSTADLATAATMAPRLYDRYPMWDGDFNSFENWLLAMDLPLSDPEMAPASAAPLTFVRPRFLPEGITPATRPPFVVEAFIQVLVTAFMPKDLAARAVKMVHAIQQGDYNKWCTRAGHLAPTGAARIEIHKGGLIDSIRAAAATRGFKSDVEWDEYSGGSPDEIVQPTLVDLNAGCSGGRKVAGSVRSFLGFANFYREFAPQFADIAAPLNELTRRGKLWRWDEVHQTAFDRMKEILICAPILAMHDPELETVVEADSLGYGLGGVVSQIGHDNLLRPVGFFSRKLTAAEINYQIHDKELLSIISTIKHFRGELRSCRKTSSSVRLARE</sequence>
<dbReference type="HOGENOM" id="CLU_804124_0_0_1"/>
<reference evidence="5 6" key="1">
    <citation type="journal article" date="2013" name="PLoS Genet.">
        <title>Plant-symbiotic fungi as chemical engineers: Multi-genome analysis of the Clavicipitaceae reveals dynamics of alkaloid loci.</title>
        <authorList>
            <person name="Schardl C.L."/>
            <person name="Young C.A."/>
            <person name="Hesse U."/>
            <person name="Amyotte S.G."/>
            <person name="Andreeva K."/>
            <person name="Calie P.J."/>
            <person name="Fleetwood D.J."/>
            <person name="Haws D.C."/>
            <person name="Moore N."/>
            <person name="Oeser B."/>
            <person name="Panaccione D.G."/>
            <person name="Schweri K.K."/>
            <person name="Voisey C.R."/>
            <person name="Farman M.L."/>
            <person name="Jaromczyk J.W."/>
            <person name="Roe B.A."/>
            <person name="O'Sullivan D.M."/>
            <person name="Scott B."/>
            <person name="Tudzynski P."/>
            <person name="An Z."/>
            <person name="Arnaoudova E.G."/>
            <person name="Bullock C.T."/>
            <person name="Charlton N.D."/>
            <person name="Chen L."/>
            <person name="Cox M."/>
            <person name="Dinkins R.D."/>
            <person name="Florea S."/>
            <person name="Glenn A.E."/>
            <person name="Gordon A."/>
            <person name="Gueldener U."/>
            <person name="Harris D.R."/>
            <person name="Hollin W."/>
            <person name="Jaromczyk J."/>
            <person name="Johnson R.D."/>
            <person name="Khan A.K."/>
            <person name="Leistner E."/>
            <person name="Leuchtmann A."/>
            <person name="Li C."/>
            <person name="Liu J."/>
            <person name="Liu J."/>
            <person name="Liu M."/>
            <person name="Mace W."/>
            <person name="Machado C."/>
            <person name="Nagabhyru P."/>
            <person name="Pan J."/>
            <person name="Schmid J."/>
            <person name="Sugawara K."/>
            <person name="Steiner U."/>
            <person name="Takach J.E."/>
            <person name="Tanaka E."/>
            <person name="Webb J.S."/>
            <person name="Wilson E.V."/>
            <person name="Wiseman J.L."/>
            <person name="Yoshida R."/>
            <person name="Zeng Z."/>
        </authorList>
    </citation>
    <scope>NUCLEOTIDE SEQUENCE [LARGE SCALE GENOMIC DNA]</scope>
    <source>
        <strain evidence="5 6">20.1</strain>
    </source>
</reference>
<name>M1WEL0_CLAP2</name>
<evidence type="ECO:0000313" key="6">
    <source>
        <dbReference type="Proteomes" id="UP000016801"/>
    </source>
</evidence>
<dbReference type="STRING" id="1111077.M1WEL0"/>
<protein>
    <recommendedName>
        <fullName evidence="4">Reverse transcriptase/retrotransposon-derived protein RNase H-like domain-containing protein</fullName>
    </recommendedName>
</protein>
<dbReference type="PANTHER" id="PTHR37984:SF5">
    <property type="entry name" value="PROTEIN NYNRIN-LIKE"/>
    <property type="match status" value="1"/>
</dbReference>
<evidence type="ECO:0000256" key="1">
    <source>
        <dbReference type="ARBA" id="ARBA00004173"/>
    </source>
</evidence>
<dbReference type="AlphaFoldDB" id="M1WEL0"/>
<dbReference type="FunFam" id="3.30.70.270:FF:000020">
    <property type="entry name" value="Transposon Tf2-6 polyprotein-like Protein"/>
    <property type="match status" value="1"/>
</dbReference>
<organism evidence="5 6">
    <name type="scientific">Claviceps purpurea (strain 20.1)</name>
    <name type="common">Ergot fungus</name>
    <name type="synonym">Sphacelia segetum</name>
    <dbReference type="NCBI Taxonomy" id="1111077"/>
    <lineage>
        <taxon>Eukaryota</taxon>
        <taxon>Fungi</taxon>
        <taxon>Dikarya</taxon>
        <taxon>Ascomycota</taxon>
        <taxon>Pezizomycotina</taxon>
        <taxon>Sordariomycetes</taxon>
        <taxon>Hypocreomycetidae</taxon>
        <taxon>Hypocreales</taxon>
        <taxon>Clavicipitaceae</taxon>
        <taxon>Claviceps</taxon>
    </lineage>
</organism>
<dbReference type="SUPFAM" id="SSF56672">
    <property type="entry name" value="DNA/RNA polymerases"/>
    <property type="match status" value="1"/>
</dbReference>
<dbReference type="InterPro" id="IPR043502">
    <property type="entry name" value="DNA/RNA_pol_sf"/>
</dbReference>
<evidence type="ECO:0000259" key="4">
    <source>
        <dbReference type="Pfam" id="PF17919"/>
    </source>
</evidence>
<comment type="subcellular location">
    <subcellularLocation>
        <location evidence="1">Mitochondrion</location>
    </subcellularLocation>
</comment>
<dbReference type="Pfam" id="PF17919">
    <property type="entry name" value="RT_RNaseH_2"/>
    <property type="match status" value="1"/>
</dbReference>
<keyword evidence="6" id="KW-1185">Reference proteome</keyword>
<feature type="domain" description="Reverse transcriptase/retrotransposon-derived protein RNase H-like" evidence="4">
    <location>
        <begin position="238"/>
        <end position="332"/>
    </location>
</feature>
<proteinExistence type="predicted"/>
<dbReference type="GO" id="GO:0003824">
    <property type="term" value="F:catalytic activity"/>
    <property type="evidence" value="ECO:0007669"/>
    <property type="project" value="UniProtKB-KW"/>
</dbReference>
<comment type="caution">
    <text evidence="5">The sequence shown here is derived from an EMBL/GenBank/DDBJ whole genome shotgun (WGS) entry which is preliminary data.</text>
</comment>
<gene>
    <name evidence="5" type="ORF">CPUR_06728</name>
</gene>
<dbReference type="eggNOG" id="KOG0017">
    <property type="taxonomic scope" value="Eukaryota"/>
</dbReference>
<dbReference type="OrthoDB" id="5096095at2759"/>
<keyword evidence="2" id="KW-0496">Mitochondrion</keyword>